<dbReference type="OrthoDB" id="973569at2"/>
<organism evidence="1 2">
    <name type="scientific">Pustulibacterium marinum</name>
    <dbReference type="NCBI Taxonomy" id="1224947"/>
    <lineage>
        <taxon>Bacteria</taxon>
        <taxon>Pseudomonadati</taxon>
        <taxon>Bacteroidota</taxon>
        <taxon>Flavobacteriia</taxon>
        <taxon>Flavobacteriales</taxon>
        <taxon>Flavobacteriaceae</taxon>
        <taxon>Pustulibacterium</taxon>
    </lineage>
</organism>
<dbReference type="STRING" id="1224947.SAMN05216480_10890"/>
<evidence type="ECO:0000313" key="2">
    <source>
        <dbReference type="Proteomes" id="UP000199138"/>
    </source>
</evidence>
<evidence type="ECO:0000313" key="1">
    <source>
        <dbReference type="EMBL" id="SFU58117.1"/>
    </source>
</evidence>
<reference evidence="1 2" key="1">
    <citation type="submission" date="2016-10" db="EMBL/GenBank/DDBJ databases">
        <authorList>
            <person name="de Groot N.N."/>
        </authorList>
    </citation>
    <scope>NUCLEOTIDE SEQUENCE [LARGE SCALE GENOMIC DNA]</scope>
    <source>
        <strain evidence="1 2">CGMCC 1.12333</strain>
    </source>
</reference>
<dbReference type="AlphaFoldDB" id="A0A1I7HBP3"/>
<sequence length="541" mass="60127">MKKIKYTIGALMLILFLGCEKSPLDVVDSVDSYIELSESFNIFEQTMMIDIVDAALPETFPENVTVTITGADADYVFESGGSRDFEVVEGKLYLIVNPSYAPEEGADLEFSVNIEAPGYLPVNMEAYFSAEEEDQFVTIPMVKLDAPPAGVGNSSATFSMTGNALSGNQEVIVLPEGDKETGATVSLPDGVMFYDEDGNTLSGGSVNVSLTHFDSEQESSTNAFPGGFMPRSVIGPDGTEEEIVFNTAGFASINMNVGGGKVKSFSEPVTVSMSLSSEVYNTDTEANLAAGDVVPIWSYEVETGQWVYEQDATVVDSEGELSLSFDITHLSWYNIDFYGYRCSWWNANGGVKVLDASGSSTFSGNYRRTYCELVFAWNNRPVSYYACKTYYLYPGQNIHFYNAPRYPCKFRVYSGTSRYDKGTLLTESEVFYPCDNNINLTMPSGFFPEPITFRGTATCANGTVQRPSFYVLYRPVGSYYYRYLTYVRAGEAATTRLQVGQTYEFTTYFNRRRYYTTYTITQTDNVLNFELDSGTCNLIFR</sequence>
<name>A0A1I7HBP3_9FLAO</name>
<gene>
    <name evidence="1" type="ORF">SAMN05216480_10890</name>
</gene>
<proteinExistence type="predicted"/>
<accession>A0A1I7HBP3</accession>
<dbReference type="PROSITE" id="PS51257">
    <property type="entry name" value="PROKAR_LIPOPROTEIN"/>
    <property type="match status" value="1"/>
</dbReference>
<protein>
    <submittedName>
        <fullName evidence="1">Uncharacterized protein</fullName>
    </submittedName>
</protein>
<dbReference type="Proteomes" id="UP000199138">
    <property type="component" value="Unassembled WGS sequence"/>
</dbReference>
<keyword evidence="2" id="KW-1185">Reference proteome</keyword>
<dbReference type="EMBL" id="FPBK01000008">
    <property type="protein sequence ID" value="SFU58117.1"/>
    <property type="molecule type" value="Genomic_DNA"/>
</dbReference>
<dbReference type="RefSeq" id="WP_093025315.1">
    <property type="nucleotide sequence ID" value="NZ_FPBK01000008.1"/>
</dbReference>